<dbReference type="GO" id="GO:0003924">
    <property type="term" value="F:GTPase activity"/>
    <property type="evidence" value="ECO:0007669"/>
    <property type="project" value="InterPro"/>
</dbReference>
<dbReference type="SMART" id="SM00173">
    <property type="entry name" value="RAS"/>
    <property type="match status" value="1"/>
</dbReference>
<accession>A0A9K3LKZ4</accession>
<dbReference type="GO" id="GO:0030139">
    <property type="term" value="C:endocytic vesicle"/>
    <property type="evidence" value="ECO:0007669"/>
    <property type="project" value="UniProtKB-ARBA"/>
</dbReference>
<dbReference type="PANTHER" id="PTHR47981:SF20">
    <property type="entry name" value="RAS-RELATED PROTEIN RAB-7A"/>
    <property type="match status" value="1"/>
</dbReference>
<dbReference type="NCBIfam" id="TIGR00231">
    <property type="entry name" value="small_GTP"/>
    <property type="match status" value="1"/>
</dbReference>
<proteinExistence type="inferred from homology"/>
<evidence type="ECO:0000256" key="3">
    <source>
        <dbReference type="ARBA" id="ARBA00022741"/>
    </source>
</evidence>
<dbReference type="PROSITE" id="PS51421">
    <property type="entry name" value="RAS"/>
    <property type="match status" value="1"/>
</dbReference>
<dbReference type="Pfam" id="PF00071">
    <property type="entry name" value="Ras"/>
    <property type="match status" value="1"/>
</dbReference>
<dbReference type="SMART" id="SM00174">
    <property type="entry name" value="RHO"/>
    <property type="match status" value="1"/>
</dbReference>
<dbReference type="PROSITE" id="PS51420">
    <property type="entry name" value="RHO"/>
    <property type="match status" value="1"/>
</dbReference>
<gene>
    <name evidence="9" type="ORF">IV203_027066</name>
</gene>
<evidence type="ECO:0000313" key="10">
    <source>
        <dbReference type="Proteomes" id="UP000693970"/>
    </source>
</evidence>
<dbReference type="GO" id="GO:0002682">
    <property type="term" value="P:regulation of immune system process"/>
    <property type="evidence" value="ECO:0007669"/>
    <property type="project" value="UniProtKB-ARBA"/>
</dbReference>
<dbReference type="GO" id="GO:0005764">
    <property type="term" value="C:lysosome"/>
    <property type="evidence" value="ECO:0007669"/>
    <property type="project" value="UniProtKB-ARBA"/>
</dbReference>
<dbReference type="GO" id="GO:0015031">
    <property type="term" value="P:protein transport"/>
    <property type="evidence" value="ECO:0007669"/>
    <property type="project" value="UniProtKB-KW"/>
</dbReference>
<keyword evidence="5" id="KW-0342">GTP-binding</keyword>
<dbReference type="InterPro" id="IPR001806">
    <property type="entry name" value="Small_GTPase"/>
</dbReference>
<evidence type="ECO:0000313" key="9">
    <source>
        <dbReference type="EMBL" id="KAG7363705.1"/>
    </source>
</evidence>
<comment type="caution">
    <text evidence="9">The sequence shown here is derived from an EMBL/GenBank/DDBJ whole genome shotgun (WGS) entry which is preliminary data.</text>
</comment>
<comment type="similarity">
    <text evidence="1">Belongs to the small GTPase superfamily. Rab family.</text>
</comment>
<dbReference type="FunFam" id="3.40.50.300:FF:000751">
    <property type="entry name" value="Rab family GTPase, putative"/>
    <property type="match status" value="1"/>
</dbReference>
<evidence type="ECO:0000256" key="6">
    <source>
        <dbReference type="ARBA" id="ARBA00023288"/>
    </source>
</evidence>
<evidence type="ECO:0000256" key="1">
    <source>
        <dbReference type="ARBA" id="ARBA00006270"/>
    </source>
</evidence>
<dbReference type="GO" id="GO:0005770">
    <property type="term" value="C:late endosome"/>
    <property type="evidence" value="ECO:0007669"/>
    <property type="project" value="UniProtKB-ARBA"/>
</dbReference>
<dbReference type="PANTHER" id="PTHR47981">
    <property type="entry name" value="RAB FAMILY"/>
    <property type="match status" value="1"/>
</dbReference>
<dbReference type="SMART" id="SM00176">
    <property type="entry name" value="RAN"/>
    <property type="match status" value="1"/>
</dbReference>
<evidence type="ECO:0000256" key="8">
    <source>
        <dbReference type="ARBA" id="ARBA00067801"/>
    </source>
</evidence>
<dbReference type="AlphaFoldDB" id="A0A9K3LKZ4"/>
<protein>
    <recommendedName>
        <fullName evidence="8">Ras-related protein Rab-7b</fullName>
    </recommendedName>
</protein>
<dbReference type="GO" id="GO:0005525">
    <property type="term" value="F:GTP binding"/>
    <property type="evidence" value="ECO:0007669"/>
    <property type="project" value="UniProtKB-KW"/>
</dbReference>
<name>A0A9K3LKZ4_9STRA</name>
<reference evidence="9" key="2">
    <citation type="submission" date="2021-04" db="EMBL/GenBank/DDBJ databases">
        <authorList>
            <person name="Podell S."/>
        </authorList>
    </citation>
    <scope>NUCLEOTIDE SEQUENCE</scope>
    <source>
        <strain evidence="9">Hildebrandi</strain>
    </source>
</reference>
<keyword evidence="7" id="KW-0636">Prenylation</keyword>
<reference evidence="9" key="1">
    <citation type="journal article" date="2021" name="Sci. Rep.">
        <title>Diploid genomic architecture of Nitzschia inconspicua, an elite biomass production diatom.</title>
        <authorList>
            <person name="Oliver A."/>
            <person name="Podell S."/>
            <person name="Pinowska A."/>
            <person name="Traller J.C."/>
            <person name="Smith S.R."/>
            <person name="McClure R."/>
            <person name="Beliaev A."/>
            <person name="Bohutskyi P."/>
            <person name="Hill E.A."/>
            <person name="Rabines A."/>
            <person name="Zheng H."/>
            <person name="Allen L.Z."/>
            <person name="Kuo A."/>
            <person name="Grigoriev I.V."/>
            <person name="Allen A.E."/>
            <person name="Hazlebeck D."/>
            <person name="Allen E.E."/>
        </authorList>
    </citation>
    <scope>NUCLEOTIDE SEQUENCE</scope>
    <source>
        <strain evidence="9">Hildebrandi</strain>
    </source>
</reference>
<evidence type="ECO:0000256" key="7">
    <source>
        <dbReference type="ARBA" id="ARBA00023289"/>
    </source>
</evidence>
<dbReference type="InterPro" id="IPR005225">
    <property type="entry name" value="Small_GTP-bd"/>
</dbReference>
<dbReference type="Proteomes" id="UP000693970">
    <property type="component" value="Unassembled WGS sequence"/>
</dbReference>
<dbReference type="PROSITE" id="PS51419">
    <property type="entry name" value="RAB"/>
    <property type="match status" value="1"/>
</dbReference>
<sequence length="254" mass="28368">MSYNNNYNGYNNNNNSSVSQKKTLKIVILGDSGVGKTSLMNRYSTGKFTGQYKATIGADFLVKDNVVVELYQQRTLVTLQIWDTAGQERFQSLGMGFYRGADACLLVYDVTDPHSLDNLDHWRKEFLSQVGNGLAGGSLGDASTQFPFVVLGNKIDKPQDRLVPREQAEEWCRMAASNTILGSQPLPHFETSAKTSESVDEAFQEVARRALYYEEYKRRSQPQLFVPPSTNTTINLRSQTSSMSVGNNSQQQCC</sequence>
<evidence type="ECO:0000256" key="2">
    <source>
        <dbReference type="ARBA" id="ARBA00022448"/>
    </source>
</evidence>
<evidence type="ECO:0000256" key="5">
    <source>
        <dbReference type="ARBA" id="ARBA00023134"/>
    </source>
</evidence>
<dbReference type="SMART" id="SM00175">
    <property type="entry name" value="RAB"/>
    <property type="match status" value="1"/>
</dbReference>
<organism evidence="9 10">
    <name type="scientific">Nitzschia inconspicua</name>
    <dbReference type="NCBI Taxonomy" id="303405"/>
    <lineage>
        <taxon>Eukaryota</taxon>
        <taxon>Sar</taxon>
        <taxon>Stramenopiles</taxon>
        <taxon>Ochrophyta</taxon>
        <taxon>Bacillariophyta</taxon>
        <taxon>Bacillariophyceae</taxon>
        <taxon>Bacillariophycidae</taxon>
        <taxon>Bacillariales</taxon>
        <taxon>Bacillariaceae</taxon>
        <taxon>Nitzschia</taxon>
    </lineage>
</organism>
<dbReference type="PROSITE" id="PS51417">
    <property type="entry name" value="ARF"/>
    <property type="match status" value="1"/>
</dbReference>
<evidence type="ECO:0000256" key="4">
    <source>
        <dbReference type="ARBA" id="ARBA00022927"/>
    </source>
</evidence>
<keyword evidence="4" id="KW-0653">Protein transport</keyword>
<dbReference type="EMBL" id="JAGRRH010000010">
    <property type="protein sequence ID" value="KAG7363705.1"/>
    <property type="molecule type" value="Genomic_DNA"/>
</dbReference>
<dbReference type="OrthoDB" id="1436450at2759"/>
<keyword evidence="10" id="KW-1185">Reference proteome</keyword>
<keyword evidence="3" id="KW-0547">Nucleotide-binding</keyword>
<keyword evidence="2" id="KW-0813">Transport</keyword>
<keyword evidence="6" id="KW-0449">Lipoprotein</keyword>